<organism evidence="2 3">
    <name type="scientific">Patellaria atrata CBS 101060</name>
    <dbReference type="NCBI Taxonomy" id="1346257"/>
    <lineage>
        <taxon>Eukaryota</taxon>
        <taxon>Fungi</taxon>
        <taxon>Dikarya</taxon>
        <taxon>Ascomycota</taxon>
        <taxon>Pezizomycotina</taxon>
        <taxon>Dothideomycetes</taxon>
        <taxon>Dothideomycetes incertae sedis</taxon>
        <taxon>Patellariales</taxon>
        <taxon>Patellariaceae</taxon>
        <taxon>Patellaria</taxon>
    </lineage>
</organism>
<feature type="compositionally biased region" description="Polar residues" evidence="1">
    <location>
        <begin position="59"/>
        <end position="73"/>
    </location>
</feature>
<dbReference type="AlphaFoldDB" id="A0A9P4SFV7"/>
<feature type="compositionally biased region" description="Low complexity" evidence="1">
    <location>
        <begin position="21"/>
        <end position="37"/>
    </location>
</feature>
<dbReference type="Proteomes" id="UP000799429">
    <property type="component" value="Unassembled WGS sequence"/>
</dbReference>
<proteinExistence type="predicted"/>
<dbReference type="EMBL" id="MU006092">
    <property type="protein sequence ID" value="KAF2840843.1"/>
    <property type="molecule type" value="Genomic_DNA"/>
</dbReference>
<evidence type="ECO:0000256" key="1">
    <source>
        <dbReference type="SAM" id="MobiDB-lite"/>
    </source>
</evidence>
<protein>
    <submittedName>
        <fullName evidence="2">Uncharacterized protein</fullName>
    </submittedName>
</protein>
<gene>
    <name evidence="2" type="ORF">M501DRAFT_990792</name>
</gene>
<evidence type="ECO:0000313" key="2">
    <source>
        <dbReference type="EMBL" id="KAF2840843.1"/>
    </source>
</evidence>
<sequence>MASRPSLHALRKLSTSLPTRSLSMTSSTTFPSPLLTTEHPINLRDTSKRPPPSPLPTRDFNTTRALKTPNDTSPIDFTYIPSLDPSPPSSFLGRVPLLHTAAPNITNGYAATTEDAVEVMRPTISTTSSPSTHFSAPSAMHEVHDNGAAEIDFQGLAERITQRLVGETGVGGVGTGEGEVGEASVVRRVWNDMLDDVFGEKNGGRG</sequence>
<accession>A0A9P4SFV7</accession>
<reference evidence="2" key="1">
    <citation type="journal article" date="2020" name="Stud. Mycol.">
        <title>101 Dothideomycetes genomes: a test case for predicting lifestyles and emergence of pathogens.</title>
        <authorList>
            <person name="Haridas S."/>
            <person name="Albert R."/>
            <person name="Binder M."/>
            <person name="Bloem J."/>
            <person name="Labutti K."/>
            <person name="Salamov A."/>
            <person name="Andreopoulos B."/>
            <person name="Baker S."/>
            <person name="Barry K."/>
            <person name="Bills G."/>
            <person name="Bluhm B."/>
            <person name="Cannon C."/>
            <person name="Castanera R."/>
            <person name="Culley D."/>
            <person name="Daum C."/>
            <person name="Ezra D."/>
            <person name="Gonzalez J."/>
            <person name="Henrissat B."/>
            <person name="Kuo A."/>
            <person name="Liang C."/>
            <person name="Lipzen A."/>
            <person name="Lutzoni F."/>
            <person name="Magnuson J."/>
            <person name="Mondo S."/>
            <person name="Nolan M."/>
            <person name="Ohm R."/>
            <person name="Pangilinan J."/>
            <person name="Park H.-J."/>
            <person name="Ramirez L."/>
            <person name="Alfaro M."/>
            <person name="Sun H."/>
            <person name="Tritt A."/>
            <person name="Yoshinaga Y."/>
            <person name="Zwiers L.-H."/>
            <person name="Turgeon B."/>
            <person name="Goodwin S."/>
            <person name="Spatafora J."/>
            <person name="Crous P."/>
            <person name="Grigoriev I."/>
        </authorList>
    </citation>
    <scope>NUCLEOTIDE SEQUENCE</scope>
    <source>
        <strain evidence="2">CBS 101060</strain>
    </source>
</reference>
<evidence type="ECO:0000313" key="3">
    <source>
        <dbReference type="Proteomes" id="UP000799429"/>
    </source>
</evidence>
<feature type="region of interest" description="Disordered" evidence="1">
    <location>
        <begin position="1"/>
        <end position="73"/>
    </location>
</feature>
<keyword evidence="3" id="KW-1185">Reference proteome</keyword>
<comment type="caution">
    <text evidence="2">The sequence shown here is derived from an EMBL/GenBank/DDBJ whole genome shotgun (WGS) entry which is preliminary data.</text>
</comment>
<dbReference type="OrthoDB" id="3993201at2759"/>
<name>A0A9P4SFV7_9PEZI</name>